<sequence length="457" mass="53235">MEDSLSTIDDIDSLKTFVRKKYYYLGQNKQQEISRLIFEIAKREKVGFSLVFEQIPPPPSRFSFIKSYLLERRYPLLHQNGVKISQTFCDVDINPSLRVNLTTKQIITPKQFFVEESVLSTETVQRIRDKFPNSTFTMIASYREYVKKKAFTIADYNRRLENFFIIREKFDFYKHCPCSNNSASCGYFVMNLGSGCPYECTYCFLQNYINSPGIVLPANIEDFFTVFRNLKKDMRLGSGELTDSLAFDHITEYSPKIVNFFRQYPKSTFEFKTKSNNVRLLTSAPGAKNIIISWSLNPQKLIDTAEYFTASLEERLEAAQACTAAGYRVAFHFDPIICYSGWETDYEVLINTVFTKIESNTIAWLSLGTLRISPQLKKIIENRFPENALLDEELLTGFDGKLRYPAEIRSFIYTTMNSWIRKNNKSVPVYLCMEEREMHRDTHLSLKHETKQTTVIF</sequence>
<evidence type="ECO:0000313" key="2">
    <source>
        <dbReference type="EMBL" id="QII11517.1"/>
    </source>
</evidence>
<reference evidence="4" key="4">
    <citation type="submission" date="2017-10" db="EMBL/GenBank/DDBJ databases">
        <authorList>
            <person name="Frank J."/>
        </authorList>
    </citation>
    <scope>NUCLEOTIDE SEQUENCE [LARGE SCALE GENOMIC DNA]</scope>
</reference>
<dbReference type="EMBL" id="LT934425">
    <property type="protein sequence ID" value="SOH02585.1"/>
    <property type="molecule type" value="Genomic_DNA"/>
</dbReference>
<dbReference type="Proteomes" id="UP000221734">
    <property type="component" value="Chromosome Kuenenia_stuttgartiensis_MBR1"/>
</dbReference>
<reference evidence="1" key="1">
    <citation type="journal article" date="2006" name="Nature">
        <title>Deciphering the evolution and metabolism of an anammox bacterium from a community genome.</title>
        <authorList>
            <person name="Strous M."/>
            <person name="Pelletier E."/>
            <person name="Mangenot S."/>
            <person name="Rattei T."/>
            <person name="Lehner A."/>
            <person name="Taylor M.W."/>
            <person name="Horn M."/>
            <person name="Daims H."/>
            <person name="Bartol-Mavel D."/>
            <person name="Wincker P."/>
            <person name="Barbe V."/>
            <person name="Fonknechten N."/>
            <person name="Vallenet D."/>
            <person name="Segurens B."/>
            <person name="Schenowitz-Truong C."/>
            <person name="Medigue C."/>
            <person name="Collingro A."/>
            <person name="Snel B."/>
            <person name="Dutilh B.E."/>
            <person name="OpDenCamp H.J.M."/>
            <person name="vanDerDrift C."/>
            <person name="Cirpus I."/>
            <person name="vanDePas-Schoonen K.T."/>
            <person name="Harhangi H.R."/>
            <person name="vanNiftrik L."/>
            <person name="Schmid M."/>
            <person name="Keltjens J."/>
            <person name="vanDeVossenberg J."/>
            <person name="Kartal B."/>
            <person name="Meier H."/>
            <person name="Frishman D."/>
            <person name="Huynen M.A."/>
            <person name="Mewes H."/>
            <person name="Weissenbach J."/>
            <person name="Jetten M.S.M."/>
            <person name="Wagner M."/>
            <person name="LePaslier D."/>
        </authorList>
    </citation>
    <scope>NUCLEOTIDE SEQUENCE</scope>
</reference>
<evidence type="ECO:0000313" key="1">
    <source>
        <dbReference type="EMBL" id="CAJ74409.1"/>
    </source>
</evidence>
<dbReference type="Gene3D" id="3.80.30.30">
    <property type="match status" value="1"/>
</dbReference>
<reference evidence="1" key="2">
    <citation type="submission" date="2006-01" db="EMBL/GenBank/DDBJ databases">
        <authorList>
            <person name="Genoscope"/>
        </authorList>
    </citation>
    <scope>NUCLEOTIDE SEQUENCE</scope>
</reference>
<dbReference type="GO" id="GO:0003913">
    <property type="term" value="F:DNA photolyase activity"/>
    <property type="evidence" value="ECO:0007669"/>
    <property type="project" value="TreeGrafter"/>
</dbReference>
<dbReference type="Gene3D" id="3.40.50.12110">
    <property type="match status" value="1"/>
</dbReference>
<gene>
    <name evidence="1" type="primary">splb</name>
    <name evidence="2" type="ORF">KsCSTR_21370</name>
    <name evidence="3" type="ORF">KSMBR1_0063</name>
    <name evidence="1" type="ORF">kuste3646</name>
</gene>
<protein>
    <submittedName>
        <fullName evidence="2">Putative DNA repair photoproduct lyase</fullName>
    </submittedName>
    <submittedName>
        <fullName evidence="1">Similar to DNA repair photoproduct lyase</fullName>
        <ecNumber evidence="1 2">4.1.99.-</ecNumber>
    </submittedName>
</protein>
<dbReference type="AlphaFoldDB" id="Q1Q328"/>
<keyword evidence="1" id="KW-0456">Lyase</keyword>
<evidence type="ECO:0000313" key="5">
    <source>
        <dbReference type="Proteomes" id="UP000501926"/>
    </source>
</evidence>
<dbReference type="RefSeq" id="WP_099323540.1">
    <property type="nucleotide sequence ID" value="NZ_CP049055.1"/>
</dbReference>
<reference evidence="3" key="3">
    <citation type="submission" date="2017-10" db="EMBL/GenBank/DDBJ databases">
        <authorList>
            <person name="Banno H."/>
            <person name="Chua N.-H."/>
        </authorList>
    </citation>
    <scope>NUCLEOTIDE SEQUENCE [LARGE SCALE GENOMIC DNA]</scope>
    <source>
        <strain evidence="3">Kuenenia_mbr1_ru-nijmegen</strain>
    </source>
</reference>
<reference evidence="2 5" key="5">
    <citation type="submission" date="2020-02" db="EMBL/GenBank/DDBJ databases">
        <title>Newly sequenced genome of strain CSTR1 showed variability in Candidatus Kuenenia stuttgartiensis genomes.</title>
        <authorList>
            <person name="Ding C."/>
            <person name="Adrian L."/>
        </authorList>
    </citation>
    <scope>NUCLEOTIDE SEQUENCE [LARGE SCALE GENOMIC DNA]</scope>
    <source>
        <strain evidence="2 5">CSTR1</strain>
    </source>
</reference>
<name>Q1Q328_KUEST</name>
<dbReference type="OrthoDB" id="9783671at2"/>
<dbReference type="InterPro" id="IPR049539">
    <property type="entry name" value="SPL"/>
</dbReference>
<dbReference type="PANTHER" id="PTHR37822:SF2">
    <property type="entry name" value="SPORE PHOTOPRODUCT LYASE"/>
    <property type="match status" value="1"/>
</dbReference>
<dbReference type="EMBL" id="CP049055">
    <property type="protein sequence ID" value="QII11517.1"/>
    <property type="molecule type" value="Genomic_DNA"/>
</dbReference>
<dbReference type="EMBL" id="CT573071">
    <property type="protein sequence ID" value="CAJ74409.1"/>
    <property type="molecule type" value="Genomic_DNA"/>
</dbReference>
<dbReference type="GO" id="GO:0051539">
    <property type="term" value="F:4 iron, 4 sulfur cluster binding"/>
    <property type="evidence" value="ECO:0007669"/>
    <property type="project" value="TreeGrafter"/>
</dbReference>
<dbReference type="GO" id="GO:0042601">
    <property type="term" value="C:endospore-forming forespore"/>
    <property type="evidence" value="ECO:0007669"/>
    <property type="project" value="TreeGrafter"/>
</dbReference>
<evidence type="ECO:0000313" key="3">
    <source>
        <dbReference type="EMBL" id="SOH02585.1"/>
    </source>
</evidence>
<dbReference type="PANTHER" id="PTHR37822">
    <property type="entry name" value="SPORE PHOTOPRODUCT LYASE-RELATED"/>
    <property type="match status" value="1"/>
</dbReference>
<organism evidence="1">
    <name type="scientific">Kuenenia stuttgartiensis</name>
    <dbReference type="NCBI Taxonomy" id="174633"/>
    <lineage>
        <taxon>Bacteria</taxon>
        <taxon>Pseudomonadati</taxon>
        <taxon>Planctomycetota</taxon>
        <taxon>Candidatus Brocadiia</taxon>
        <taxon>Candidatus Brocadiales</taxon>
        <taxon>Candidatus Brocadiaceae</taxon>
        <taxon>Candidatus Kuenenia</taxon>
    </lineage>
</organism>
<dbReference type="KEGG" id="kst:KSMBR1_0063"/>
<dbReference type="GO" id="GO:1904047">
    <property type="term" value="F:S-adenosyl-L-methionine binding"/>
    <property type="evidence" value="ECO:0007669"/>
    <property type="project" value="TreeGrafter"/>
</dbReference>
<keyword evidence="4" id="KW-1185">Reference proteome</keyword>
<proteinExistence type="predicted"/>
<dbReference type="Pfam" id="PF20903">
    <property type="entry name" value="SPL"/>
    <property type="match status" value="1"/>
</dbReference>
<evidence type="ECO:0000313" key="4">
    <source>
        <dbReference type="Proteomes" id="UP000221734"/>
    </source>
</evidence>
<dbReference type="EC" id="4.1.99.-" evidence="1 2"/>
<dbReference type="Proteomes" id="UP000501926">
    <property type="component" value="Chromosome"/>
</dbReference>
<accession>Q1Q328</accession>